<evidence type="ECO:0000259" key="10">
    <source>
        <dbReference type="PROSITE" id="PS51779"/>
    </source>
</evidence>
<evidence type="ECO:0000256" key="1">
    <source>
        <dbReference type="ARBA" id="ARBA00004370"/>
    </source>
</evidence>
<gene>
    <name evidence="11" type="ORF">H8Z77_05040</name>
</gene>
<keyword evidence="5 9" id="KW-1133">Transmembrane helix</keyword>
<evidence type="ECO:0000313" key="11">
    <source>
        <dbReference type="EMBL" id="MBC5787389.1"/>
    </source>
</evidence>
<dbReference type="RefSeq" id="WP_186996365.1">
    <property type="nucleotide sequence ID" value="NZ_JACOQK010000001.1"/>
</dbReference>
<dbReference type="Gene3D" id="3.10.20.310">
    <property type="entry name" value="membrane protein fhac"/>
    <property type="match status" value="1"/>
</dbReference>
<feature type="region of interest" description="Disordered" evidence="8">
    <location>
        <begin position="1"/>
        <end position="27"/>
    </location>
</feature>
<dbReference type="PROSITE" id="PS51779">
    <property type="entry name" value="POTRA"/>
    <property type="match status" value="1"/>
</dbReference>
<evidence type="ECO:0000256" key="7">
    <source>
        <dbReference type="ARBA" id="ARBA00023306"/>
    </source>
</evidence>
<keyword evidence="7" id="KW-0131">Cell cycle</keyword>
<name>A0ABR7IQG8_9CLOT</name>
<evidence type="ECO:0000256" key="4">
    <source>
        <dbReference type="ARBA" id="ARBA00022692"/>
    </source>
</evidence>
<comment type="subcellular location">
    <subcellularLocation>
        <location evidence="1">Membrane</location>
    </subcellularLocation>
</comment>
<evidence type="ECO:0000256" key="5">
    <source>
        <dbReference type="ARBA" id="ARBA00022989"/>
    </source>
</evidence>
<proteinExistence type="predicted"/>
<keyword evidence="2" id="KW-1003">Cell membrane</keyword>
<keyword evidence="6 9" id="KW-0472">Membrane</keyword>
<evidence type="ECO:0000256" key="2">
    <source>
        <dbReference type="ARBA" id="ARBA00022475"/>
    </source>
</evidence>
<protein>
    <submittedName>
        <fullName evidence="11">FtsQ-type POTRA domain-containing protein</fullName>
    </submittedName>
</protein>
<evidence type="ECO:0000256" key="8">
    <source>
        <dbReference type="SAM" id="MobiDB-lite"/>
    </source>
</evidence>
<evidence type="ECO:0000313" key="12">
    <source>
        <dbReference type="Proteomes" id="UP000649151"/>
    </source>
</evidence>
<organism evidence="11 12">
    <name type="scientific">Clostridium facile</name>
    <dbReference type="NCBI Taxonomy" id="2763035"/>
    <lineage>
        <taxon>Bacteria</taxon>
        <taxon>Bacillati</taxon>
        <taxon>Bacillota</taxon>
        <taxon>Clostridia</taxon>
        <taxon>Eubacteriales</taxon>
        <taxon>Clostridiaceae</taxon>
        <taxon>Clostridium</taxon>
    </lineage>
</organism>
<keyword evidence="3" id="KW-0132">Cell division</keyword>
<dbReference type="InterPro" id="IPR013685">
    <property type="entry name" value="POTRA_FtsQ_type"/>
</dbReference>
<dbReference type="EMBL" id="JACOQK010000001">
    <property type="protein sequence ID" value="MBC5787389.1"/>
    <property type="molecule type" value="Genomic_DNA"/>
</dbReference>
<feature type="domain" description="POTRA" evidence="10">
    <location>
        <begin position="61"/>
        <end position="130"/>
    </location>
</feature>
<comment type="caution">
    <text evidence="11">The sequence shown here is derived from an EMBL/GenBank/DDBJ whole genome shotgun (WGS) entry which is preliminary data.</text>
</comment>
<feature type="compositionally biased region" description="Basic and acidic residues" evidence="8">
    <location>
        <begin position="1"/>
        <end position="21"/>
    </location>
</feature>
<dbReference type="PANTHER" id="PTHR37820">
    <property type="entry name" value="CELL DIVISION PROTEIN DIVIB"/>
    <property type="match status" value="1"/>
</dbReference>
<evidence type="ECO:0000256" key="3">
    <source>
        <dbReference type="ARBA" id="ARBA00022618"/>
    </source>
</evidence>
<evidence type="ECO:0000256" key="9">
    <source>
        <dbReference type="SAM" id="Phobius"/>
    </source>
</evidence>
<dbReference type="InterPro" id="IPR050487">
    <property type="entry name" value="FtsQ_DivIB"/>
</dbReference>
<feature type="transmembrane region" description="Helical" evidence="9">
    <location>
        <begin position="38"/>
        <end position="61"/>
    </location>
</feature>
<dbReference type="InterPro" id="IPR034746">
    <property type="entry name" value="POTRA"/>
</dbReference>
<dbReference type="Pfam" id="PF08478">
    <property type="entry name" value="POTRA_1"/>
    <property type="match status" value="1"/>
</dbReference>
<keyword evidence="12" id="KW-1185">Reference proteome</keyword>
<dbReference type="PANTHER" id="PTHR37820:SF1">
    <property type="entry name" value="CELL DIVISION PROTEIN FTSQ"/>
    <property type="match status" value="1"/>
</dbReference>
<dbReference type="Proteomes" id="UP000649151">
    <property type="component" value="Unassembled WGS sequence"/>
</dbReference>
<keyword evidence="4 9" id="KW-0812">Transmembrane</keyword>
<evidence type="ECO:0000256" key="6">
    <source>
        <dbReference type="ARBA" id="ARBA00023136"/>
    </source>
</evidence>
<sequence>MKKDVPIKRKVNHRPDPREQARAASGVKRRKRRLRKYTIYYILLLLIVLTAMITLSMTVFFNIRAFDVQQTGEYTAEQLIASTGVQKGDNLLRLDTKKIRQELLKQYINLDDVEVKRKLPDTLQIICIPSEVKCSIQTDGGYLYISNGNRILEINQPEPKAGTVVIKGCTVEQPEKGKYLSELHVSDIDRLRKLQEILGMIEFPDITSIDISNPLQTDITYQNRIVIQIQSSDDMEYLLRAAKKIIQEDIGVSETGRIFYVQSTQSIHFLPETVE</sequence>
<reference evidence="11 12" key="1">
    <citation type="submission" date="2020-08" db="EMBL/GenBank/DDBJ databases">
        <title>Genome public.</title>
        <authorList>
            <person name="Liu C."/>
            <person name="Sun Q."/>
        </authorList>
    </citation>
    <scope>NUCLEOTIDE SEQUENCE [LARGE SCALE GENOMIC DNA]</scope>
    <source>
        <strain evidence="11 12">NSJ-27</strain>
    </source>
</reference>
<accession>A0ABR7IQG8</accession>